<gene>
    <name evidence="1" type="ORF">GCM10009606_35240</name>
</gene>
<dbReference type="GO" id="GO:0016787">
    <property type="term" value="F:hydrolase activity"/>
    <property type="evidence" value="ECO:0007669"/>
    <property type="project" value="UniProtKB-KW"/>
</dbReference>
<dbReference type="InterPro" id="IPR036412">
    <property type="entry name" value="HAD-like_sf"/>
</dbReference>
<dbReference type="SUPFAM" id="SSF56784">
    <property type="entry name" value="HAD-like"/>
    <property type="match status" value="1"/>
</dbReference>
<proteinExistence type="predicted"/>
<dbReference type="PANTHER" id="PTHR43434:SF16">
    <property type="entry name" value="BLL8046 PROTEIN"/>
    <property type="match status" value="1"/>
</dbReference>
<dbReference type="InterPro" id="IPR023214">
    <property type="entry name" value="HAD_sf"/>
</dbReference>
<comment type="caution">
    <text evidence="1">The sequence shown here is derived from an EMBL/GenBank/DDBJ whole genome shotgun (WGS) entry which is preliminary data.</text>
</comment>
<dbReference type="Proteomes" id="UP001499979">
    <property type="component" value="Unassembled WGS sequence"/>
</dbReference>
<sequence length="230" mass="24868">MGRAGSGHRDRMAAFDIAALDIDGTLIDSNYHHAIAWSRAFEQVLDRHVALAAIHRAIGMGGDRLVAAVTSDDVEREHGDAIRDRWEREYDGMLEETRLFDGAVDLLVGLREAGLKVVLASSSIPKHADHALQLLNAQEHADAWTTSEDAEASKPDPELLDEALEKVGGGRALMIGDSVWDVVAATRRGDPTVGLLSGGSGRQELLDAGAVAVYAYPRDLLENLDEVLDR</sequence>
<dbReference type="Gene3D" id="3.40.50.1000">
    <property type="entry name" value="HAD superfamily/HAD-like"/>
    <property type="match status" value="1"/>
</dbReference>
<reference evidence="1 2" key="1">
    <citation type="journal article" date="2019" name="Int. J. Syst. Evol. Microbiol.">
        <title>The Global Catalogue of Microorganisms (GCM) 10K type strain sequencing project: providing services to taxonomists for standard genome sequencing and annotation.</title>
        <authorList>
            <consortium name="The Broad Institute Genomics Platform"/>
            <consortium name="The Broad Institute Genome Sequencing Center for Infectious Disease"/>
            <person name="Wu L."/>
            <person name="Ma J."/>
        </authorList>
    </citation>
    <scope>NUCLEOTIDE SEQUENCE [LARGE SCALE GENOMIC DNA]</scope>
    <source>
        <strain evidence="1 2">JCM 11813</strain>
    </source>
</reference>
<dbReference type="Gene3D" id="1.10.150.240">
    <property type="entry name" value="Putative phosphatase, domain 2"/>
    <property type="match status" value="1"/>
</dbReference>
<accession>A0ABN1UIS1</accession>
<dbReference type="InterPro" id="IPR006439">
    <property type="entry name" value="HAD-SF_hydro_IA"/>
</dbReference>
<name>A0ABN1UIS1_9ACTN</name>
<dbReference type="NCBIfam" id="TIGR01549">
    <property type="entry name" value="HAD-SF-IA-v1"/>
    <property type="match status" value="1"/>
</dbReference>
<dbReference type="InterPro" id="IPR023198">
    <property type="entry name" value="PGP-like_dom2"/>
</dbReference>
<dbReference type="SFLD" id="SFLDG01129">
    <property type="entry name" value="C1.5:_HAD__Beta-PGM__Phosphata"/>
    <property type="match status" value="1"/>
</dbReference>
<dbReference type="PANTHER" id="PTHR43434">
    <property type="entry name" value="PHOSPHOGLYCOLATE PHOSPHATASE"/>
    <property type="match status" value="1"/>
</dbReference>
<keyword evidence="2" id="KW-1185">Reference proteome</keyword>
<dbReference type="EMBL" id="BAAAJE010000019">
    <property type="protein sequence ID" value="GAA1153842.1"/>
    <property type="molecule type" value="Genomic_DNA"/>
</dbReference>
<dbReference type="Pfam" id="PF00702">
    <property type="entry name" value="Hydrolase"/>
    <property type="match status" value="1"/>
</dbReference>
<dbReference type="SFLD" id="SFLDS00003">
    <property type="entry name" value="Haloacid_Dehalogenase"/>
    <property type="match status" value="1"/>
</dbReference>
<evidence type="ECO:0000313" key="1">
    <source>
        <dbReference type="EMBL" id="GAA1153842.1"/>
    </source>
</evidence>
<protein>
    <submittedName>
        <fullName evidence="1">HAD family hydrolase</fullName>
    </submittedName>
</protein>
<dbReference type="InterPro" id="IPR050155">
    <property type="entry name" value="HAD-like_hydrolase_sf"/>
</dbReference>
<keyword evidence="1" id="KW-0378">Hydrolase</keyword>
<organism evidence="1 2">
    <name type="scientific">Nocardioides aquiterrae</name>
    <dbReference type="NCBI Taxonomy" id="203799"/>
    <lineage>
        <taxon>Bacteria</taxon>
        <taxon>Bacillati</taxon>
        <taxon>Actinomycetota</taxon>
        <taxon>Actinomycetes</taxon>
        <taxon>Propionibacteriales</taxon>
        <taxon>Nocardioidaceae</taxon>
        <taxon>Nocardioides</taxon>
    </lineage>
</organism>
<evidence type="ECO:0000313" key="2">
    <source>
        <dbReference type="Proteomes" id="UP001499979"/>
    </source>
</evidence>